<dbReference type="RefSeq" id="XP_013759820.1">
    <property type="nucleotide sequence ID" value="XM_013904366.1"/>
</dbReference>
<dbReference type="PANTHER" id="PTHR12968">
    <property type="entry name" value="B9 DOMAIN-CONTAINING"/>
    <property type="match status" value="1"/>
</dbReference>
<dbReference type="EMBL" id="GL349445">
    <property type="protein sequence ID" value="KNC47040.1"/>
    <property type="molecule type" value="Genomic_DNA"/>
</dbReference>
<dbReference type="PROSITE" id="PS51381">
    <property type="entry name" value="C2_B9"/>
    <property type="match status" value="1"/>
</dbReference>
<comment type="subcellular location">
    <subcellularLocation>
        <location evidence="1">Cytoplasm</location>
        <location evidence="1">Cytoskeleton</location>
        <location evidence="1">Cilium basal body</location>
    </subcellularLocation>
</comment>
<organism evidence="8 9">
    <name type="scientific">Thecamonas trahens ATCC 50062</name>
    <dbReference type="NCBI Taxonomy" id="461836"/>
    <lineage>
        <taxon>Eukaryota</taxon>
        <taxon>Apusozoa</taxon>
        <taxon>Apusomonadida</taxon>
        <taxon>Apusomonadidae</taxon>
        <taxon>Thecamonas</taxon>
    </lineage>
</organism>
<evidence type="ECO:0000256" key="2">
    <source>
        <dbReference type="ARBA" id="ARBA00022490"/>
    </source>
</evidence>
<evidence type="ECO:0000256" key="4">
    <source>
        <dbReference type="ARBA" id="ARBA00023212"/>
    </source>
</evidence>
<evidence type="ECO:0000256" key="6">
    <source>
        <dbReference type="ARBA" id="ARBA00038411"/>
    </source>
</evidence>
<sequence length="199" mass="21349">MAQFFVVVSGQVESALFEDYDRLFAKVNFVHNGEGVEDWTVVDGAEAGLTQVARKSVDGGSPVFVFNYPIEVAYASTNVSGWPRLLVSMFSINGLGNHTLAGYGFVHVPTAPGRYTRYVRTFRPRSSSLWQRINAWLFGDPPEFLNLPKVLGDGKGREVARVVSSGVVKVTFNVSTKGLSAAGYSESASSVAAAASSTA</sequence>
<evidence type="ECO:0000256" key="7">
    <source>
        <dbReference type="ARBA" id="ARBA00039274"/>
    </source>
</evidence>
<keyword evidence="2" id="KW-0963">Cytoplasm</keyword>
<dbReference type="PANTHER" id="PTHR12968:SF1">
    <property type="entry name" value="B9 DOMAIN-CONTAINING PROTEIN 1"/>
    <property type="match status" value="1"/>
</dbReference>
<dbReference type="OMA" id="NMPIEVT"/>
<comment type="similarity">
    <text evidence="6">Belongs to the B9D family.</text>
</comment>
<dbReference type="AlphaFoldDB" id="A0A0L0D458"/>
<evidence type="ECO:0000256" key="3">
    <source>
        <dbReference type="ARBA" id="ARBA00022794"/>
    </source>
</evidence>
<dbReference type="Pfam" id="PF07162">
    <property type="entry name" value="B9-C2"/>
    <property type="match status" value="1"/>
</dbReference>
<protein>
    <recommendedName>
        <fullName evidence="7">B9 domain-containing protein 1</fullName>
    </recommendedName>
</protein>
<dbReference type="GO" id="GO:0036038">
    <property type="term" value="C:MKS complex"/>
    <property type="evidence" value="ECO:0007669"/>
    <property type="project" value="TreeGrafter"/>
</dbReference>
<name>A0A0L0D458_THETB</name>
<accession>A0A0L0D458</accession>
<gene>
    <name evidence="8" type="ORF">AMSG_03464</name>
</gene>
<dbReference type="GeneID" id="25563065"/>
<evidence type="ECO:0000256" key="1">
    <source>
        <dbReference type="ARBA" id="ARBA00004120"/>
    </source>
</evidence>
<keyword evidence="3" id="KW-0970">Cilium biogenesis/degradation</keyword>
<keyword evidence="4" id="KW-0206">Cytoskeleton</keyword>
<evidence type="ECO:0000313" key="8">
    <source>
        <dbReference type="EMBL" id="KNC47040.1"/>
    </source>
</evidence>
<dbReference type="Proteomes" id="UP000054408">
    <property type="component" value="Unassembled WGS sequence"/>
</dbReference>
<dbReference type="eggNOG" id="KOG4027">
    <property type="taxonomic scope" value="Eukaryota"/>
</dbReference>
<evidence type="ECO:0000256" key="5">
    <source>
        <dbReference type="ARBA" id="ARBA00023273"/>
    </source>
</evidence>
<proteinExistence type="inferred from homology"/>
<dbReference type="OrthoDB" id="431939at2759"/>
<dbReference type="GO" id="GO:0060271">
    <property type="term" value="P:cilium assembly"/>
    <property type="evidence" value="ECO:0007669"/>
    <property type="project" value="TreeGrafter"/>
</dbReference>
<keyword evidence="9" id="KW-1185">Reference proteome</keyword>
<keyword evidence="5" id="KW-0966">Cell projection</keyword>
<dbReference type="STRING" id="461836.A0A0L0D458"/>
<dbReference type="InterPro" id="IPR010796">
    <property type="entry name" value="C2_B9-type_dom"/>
</dbReference>
<reference evidence="8 9" key="1">
    <citation type="submission" date="2010-05" db="EMBL/GenBank/DDBJ databases">
        <title>The Genome Sequence of Thecamonas trahens ATCC 50062.</title>
        <authorList>
            <consortium name="The Broad Institute Genome Sequencing Platform"/>
            <person name="Russ C."/>
            <person name="Cuomo C."/>
            <person name="Shea T."/>
            <person name="Young S.K."/>
            <person name="Zeng Q."/>
            <person name="Koehrsen M."/>
            <person name="Haas B."/>
            <person name="Borodovsky M."/>
            <person name="Guigo R."/>
            <person name="Alvarado L."/>
            <person name="Berlin A."/>
            <person name="Bochicchio J."/>
            <person name="Borenstein D."/>
            <person name="Chapman S."/>
            <person name="Chen Z."/>
            <person name="Freedman E."/>
            <person name="Gellesch M."/>
            <person name="Goldberg J."/>
            <person name="Griggs A."/>
            <person name="Gujja S."/>
            <person name="Heilman E."/>
            <person name="Heiman D."/>
            <person name="Hepburn T."/>
            <person name="Howarth C."/>
            <person name="Jen D."/>
            <person name="Larson L."/>
            <person name="Mehta T."/>
            <person name="Park D."/>
            <person name="Pearson M."/>
            <person name="Roberts A."/>
            <person name="Saif S."/>
            <person name="Shenoy N."/>
            <person name="Sisk P."/>
            <person name="Stolte C."/>
            <person name="Sykes S."/>
            <person name="Thomson T."/>
            <person name="Walk T."/>
            <person name="White J."/>
            <person name="Yandava C."/>
            <person name="Burger G."/>
            <person name="Gray M.W."/>
            <person name="Holland P.W.H."/>
            <person name="King N."/>
            <person name="Lang F.B.F."/>
            <person name="Roger A.J."/>
            <person name="Ruiz-Trillo I."/>
            <person name="Lander E."/>
            <person name="Nusbaum C."/>
        </authorList>
    </citation>
    <scope>NUCLEOTIDE SEQUENCE [LARGE SCALE GENOMIC DNA]</scope>
    <source>
        <strain evidence="8 9">ATCC 50062</strain>
    </source>
</reference>
<evidence type="ECO:0000313" key="9">
    <source>
        <dbReference type="Proteomes" id="UP000054408"/>
    </source>
</evidence>